<protein>
    <recommendedName>
        <fullName evidence="1">Retrotransposon gag domain-containing protein</fullName>
    </recommendedName>
</protein>
<gene>
    <name evidence="2" type="primary">ga30003</name>
    <name evidence="2" type="ORF">PR202_ga30003</name>
</gene>
<proteinExistence type="predicted"/>
<dbReference type="PANTHER" id="PTHR33223:SF11">
    <property type="entry name" value="ELEMENT PROTEIN, PUTATIVE-RELATED"/>
    <property type="match status" value="1"/>
</dbReference>
<reference evidence="2" key="2">
    <citation type="submission" date="2021-12" db="EMBL/GenBank/DDBJ databases">
        <title>Resequencing data analysis of finger millet.</title>
        <authorList>
            <person name="Hatakeyama M."/>
            <person name="Aluri S."/>
            <person name="Balachadran M.T."/>
            <person name="Sivarajan S.R."/>
            <person name="Poveda L."/>
            <person name="Shimizu-Inatsugi R."/>
            <person name="Schlapbach R."/>
            <person name="Sreeman S.M."/>
            <person name="Shimizu K.K."/>
        </authorList>
    </citation>
    <scope>NUCLEOTIDE SEQUENCE</scope>
</reference>
<evidence type="ECO:0000259" key="1">
    <source>
        <dbReference type="Pfam" id="PF03732"/>
    </source>
</evidence>
<dbReference type="Proteomes" id="UP001054889">
    <property type="component" value="Unassembled WGS sequence"/>
</dbReference>
<feature type="domain" description="Retrotransposon gag" evidence="1">
    <location>
        <begin position="43"/>
        <end position="135"/>
    </location>
</feature>
<evidence type="ECO:0000313" key="2">
    <source>
        <dbReference type="EMBL" id="GJN11782.1"/>
    </source>
</evidence>
<dbReference type="EMBL" id="BQKI01000020">
    <property type="protein sequence ID" value="GJN11782.1"/>
    <property type="molecule type" value="Genomic_DNA"/>
</dbReference>
<organism evidence="2 3">
    <name type="scientific">Eleusine coracana subsp. coracana</name>
    <dbReference type="NCBI Taxonomy" id="191504"/>
    <lineage>
        <taxon>Eukaryota</taxon>
        <taxon>Viridiplantae</taxon>
        <taxon>Streptophyta</taxon>
        <taxon>Embryophyta</taxon>
        <taxon>Tracheophyta</taxon>
        <taxon>Spermatophyta</taxon>
        <taxon>Magnoliopsida</taxon>
        <taxon>Liliopsida</taxon>
        <taxon>Poales</taxon>
        <taxon>Poaceae</taxon>
        <taxon>PACMAD clade</taxon>
        <taxon>Chloridoideae</taxon>
        <taxon>Cynodonteae</taxon>
        <taxon>Eleusininae</taxon>
        <taxon>Eleusine</taxon>
    </lineage>
</organism>
<dbReference type="InterPro" id="IPR005162">
    <property type="entry name" value="Retrotrans_gag_dom"/>
</dbReference>
<comment type="caution">
    <text evidence="2">The sequence shown here is derived from an EMBL/GenBank/DDBJ whole genome shotgun (WGS) entry which is preliminary data.</text>
</comment>
<dbReference type="Pfam" id="PF03732">
    <property type="entry name" value="Retrotrans_gag"/>
    <property type="match status" value="1"/>
</dbReference>
<dbReference type="AlphaFoldDB" id="A0AAV5DN81"/>
<reference evidence="2" key="1">
    <citation type="journal article" date="2018" name="DNA Res.">
        <title>Multiple hybrid de novo genome assembly of finger millet, an orphan allotetraploid crop.</title>
        <authorList>
            <person name="Hatakeyama M."/>
            <person name="Aluri S."/>
            <person name="Balachadran M.T."/>
            <person name="Sivarajan S.R."/>
            <person name="Patrignani A."/>
            <person name="Gruter S."/>
            <person name="Poveda L."/>
            <person name="Shimizu-Inatsugi R."/>
            <person name="Baeten J."/>
            <person name="Francoijs K.J."/>
            <person name="Nataraja K.N."/>
            <person name="Reddy Y.A.N."/>
            <person name="Phadnis S."/>
            <person name="Ravikumar R.L."/>
            <person name="Schlapbach R."/>
            <person name="Sreeman S.M."/>
            <person name="Shimizu K.K."/>
        </authorList>
    </citation>
    <scope>NUCLEOTIDE SEQUENCE</scope>
</reference>
<accession>A0AAV5DN81</accession>
<sequence length="300" mass="34197">MAEANKFFGAKEENPYNHLQDLEALCQTFHHEGVPPDLYKWLLFPFSLGGKAKEWHKTASREEKGKWSELVGNFCLHYFPLPKVQKLRREVVNFLQEDEESLAEAWTRFQTLLKQGPDLGIDENMCAQTFYMAINKASRMHLDRSARGSFLRLTAKVGIELLGKIAENEALHKHWEEYLEPNRQCPEVMQEEESLAEQILMSESRSMITSNQFEEIKPVGPASVDLTFAPIGTVSEPIGAVATTGELITLMTLSSSKEYTKIEAMILDNHLKEFEGNFAKPKEDRTLANAKPLDEFEPMD</sequence>
<keyword evidence="3" id="KW-1185">Reference proteome</keyword>
<dbReference type="PANTHER" id="PTHR33223">
    <property type="entry name" value="CCHC-TYPE DOMAIN-CONTAINING PROTEIN"/>
    <property type="match status" value="1"/>
</dbReference>
<name>A0AAV5DN81_ELECO</name>
<evidence type="ECO:0000313" key="3">
    <source>
        <dbReference type="Proteomes" id="UP001054889"/>
    </source>
</evidence>